<dbReference type="InterPro" id="IPR006094">
    <property type="entry name" value="Oxid_FAD_bind_N"/>
</dbReference>
<reference evidence="12" key="2">
    <citation type="journal article" date="2024" name="Plant">
        <title>Genomic evolution and insights into agronomic trait innovations of Sesamum species.</title>
        <authorList>
            <person name="Miao H."/>
            <person name="Wang L."/>
            <person name="Qu L."/>
            <person name="Liu H."/>
            <person name="Sun Y."/>
            <person name="Le M."/>
            <person name="Wang Q."/>
            <person name="Wei S."/>
            <person name="Zheng Y."/>
            <person name="Lin W."/>
            <person name="Duan Y."/>
            <person name="Cao H."/>
            <person name="Xiong S."/>
            <person name="Wang X."/>
            <person name="Wei L."/>
            <person name="Li C."/>
            <person name="Ma Q."/>
            <person name="Ju M."/>
            <person name="Zhao R."/>
            <person name="Li G."/>
            <person name="Mu C."/>
            <person name="Tian Q."/>
            <person name="Mei H."/>
            <person name="Zhang T."/>
            <person name="Gao T."/>
            <person name="Zhang H."/>
        </authorList>
    </citation>
    <scope>NUCLEOTIDE SEQUENCE</scope>
    <source>
        <strain evidence="12">G02</strain>
    </source>
</reference>
<dbReference type="SUPFAM" id="SSF56176">
    <property type="entry name" value="FAD-binding/transporter-associated domain-like"/>
    <property type="match status" value="1"/>
</dbReference>
<evidence type="ECO:0000256" key="8">
    <source>
        <dbReference type="ARBA" id="ARBA00023157"/>
    </source>
</evidence>
<evidence type="ECO:0000313" key="12">
    <source>
        <dbReference type="EMBL" id="KAL0300532.1"/>
    </source>
</evidence>
<protein>
    <submittedName>
        <fullName evidence="12">Berberine bridge enzyme-like 21</fullName>
    </submittedName>
</protein>
<dbReference type="Gene3D" id="3.30.465.10">
    <property type="match status" value="1"/>
</dbReference>
<comment type="similarity">
    <text evidence="3">Belongs to the oxygen-dependent FAD-linked oxidoreductase family.</text>
</comment>
<evidence type="ECO:0000256" key="9">
    <source>
        <dbReference type="ARBA" id="ARBA00023180"/>
    </source>
</evidence>
<dbReference type="FunFam" id="3.30.43.10:FF:000004">
    <property type="entry name" value="Berberine bridge enzyme-like 15"/>
    <property type="match status" value="1"/>
</dbReference>
<keyword evidence="4" id="KW-0017">Alkaloid metabolism</keyword>
<dbReference type="GO" id="GO:0071949">
    <property type="term" value="F:FAD binding"/>
    <property type="evidence" value="ECO:0007669"/>
    <property type="project" value="InterPro"/>
</dbReference>
<keyword evidence="9" id="KW-0325">Glycoprotein</keyword>
<evidence type="ECO:0000256" key="7">
    <source>
        <dbReference type="ARBA" id="ARBA00022827"/>
    </source>
</evidence>
<dbReference type="InterPro" id="IPR016166">
    <property type="entry name" value="FAD-bd_PCMH"/>
</dbReference>
<comment type="cofactor">
    <cofactor evidence="1">
        <name>FAD</name>
        <dbReference type="ChEBI" id="CHEBI:57692"/>
    </cofactor>
</comment>
<dbReference type="Pfam" id="PF01565">
    <property type="entry name" value="FAD_binding_4"/>
    <property type="match status" value="1"/>
</dbReference>
<evidence type="ECO:0000256" key="4">
    <source>
        <dbReference type="ARBA" id="ARBA00022589"/>
    </source>
</evidence>
<evidence type="ECO:0000256" key="3">
    <source>
        <dbReference type="ARBA" id="ARBA00005466"/>
    </source>
</evidence>
<comment type="pathway">
    <text evidence="2">Alkaloid biosynthesis.</text>
</comment>
<organism evidence="12">
    <name type="scientific">Sesamum radiatum</name>
    <name type="common">Black benniseed</name>
    <dbReference type="NCBI Taxonomy" id="300843"/>
    <lineage>
        <taxon>Eukaryota</taxon>
        <taxon>Viridiplantae</taxon>
        <taxon>Streptophyta</taxon>
        <taxon>Embryophyta</taxon>
        <taxon>Tracheophyta</taxon>
        <taxon>Spermatophyta</taxon>
        <taxon>Magnoliopsida</taxon>
        <taxon>eudicotyledons</taxon>
        <taxon>Gunneridae</taxon>
        <taxon>Pentapetalae</taxon>
        <taxon>asterids</taxon>
        <taxon>lamiids</taxon>
        <taxon>Lamiales</taxon>
        <taxon>Pedaliaceae</taxon>
        <taxon>Sesamum</taxon>
    </lineage>
</organism>
<dbReference type="InterPro" id="IPR016169">
    <property type="entry name" value="FAD-bd_PCMH_sub2"/>
</dbReference>
<feature type="signal peptide" evidence="10">
    <location>
        <begin position="1"/>
        <end position="31"/>
    </location>
</feature>
<dbReference type="InterPro" id="IPR012951">
    <property type="entry name" value="BBE"/>
</dbReference>
<evidence type="ECO:0000259" key="11">
    <source>
        <dbReference type="PROSITE" id="PS51387"/>
    </source>
</evidence>
<comment type="caution">
    <text evidence="12">The sequence shown here is derived from an EMBL/GenBank/DDBJ whole genome shotgun (WGS) entry which is preliminary data.</text>
</comment>
<feature type="domain" description="FAD-binding PCMH-type" evidence="11">
    <location>
        <begin position="81"/>
        <end position="257"/>
    </location>
</feature>
<name>A0AAW2K2Q0_SESRA</name>
<keyword evidence="5" id="KW-0285">Flavoprotein</keyword>
<dbReference type="GO" id="GO:0016491">
    <property type="term" value="F:oxidoreductase activity"/>
    <property type="evidence" value="ECO:0007669"/>
    <property type="project" value="InterPro"/>
</dbReference>
<keyword evidence="6 10" id="KW-0732">Signal</keyword>
<dbReference type="Pfam" id="PF08031">
    <property type="entry name" value="BBE"/>
    <property type="match status" value="1"/>
</dbReference>
<reference evidence="12" key="1">
    <citation type="submission" date="2020-06" db="EMBL/GenBank/DDBJ databases">
        <authorList>
            <person name="Li T."/>
            <person name="Hu X."/>
            <person name="Zhang T."/>
            <person name="Song X."/>
            <person name="Zhang H."/>
            <person name="Dai N."/>
            <person name="Sheng W."/>
            <person name="Hou X."/>
            <person name="Wei L."/>
        </authorList>
    </citation>
    <scope>NUCLEOTIDE SEQUENCE</scope>
    <source>
        <strain evidence="12">G02</strain>
        <tissue evidence="12">Leaf</tissue>
    </source>
</reference>
<evidence type="ECO:0000256" key="2">
    <source>
        <dbReference type="ARBA" id="ARBA00004913"/>
    </source>
</evidence>
<dbReference type="Gene3D" id="3.40.462.20">
    <property type="match status" value="1"/>
</dbReference>
<dbReference type="InterPro" id="IPR036318">
    <property type="entry name" value="FAD-bd_PCMH-like_sf"/>
</dbReference>
<gene>
    <name evidence="12" type="ORF">Sradi_6330000</name>
</gene>
<evidence type="ECO:0000256" key="1">
    <source>
        <dbReference type="ARBA" id="ARBA00001974"/>
    </source>
</evidence>
<dbReference type="PROSITE" id="PS51387">
    <property type="entry name" value="FAD_PCMH"/>
    <property type="match status" value="1"/>
</dbReference>
<proteinExistence type="inferred from homology"/>
<dbReference type="InterPro" id="IPR016167">
    <property type="entry name" value="FAD-bd_PCMH_sub1"/>
</dbReference>
<evidence type="ECO:0000256" key="6">
    <source>
        <dbReference type="ARBA" id="ARBA00022729"/>
    </source>
</evidence>
<keyword evidence="8" id="KW-1015">Disulfide bond</keyword>
<dbReference type="AlphaFoldDB" id="A0AAW2K2Q0"/>
<evidence type="ECO:0000256" key="10">
    <source>
        <dbReference type="SAM" id="SignalP"/>
    </source>
</evidence>
<feature type="chain" id="PRO_5043856309" evidence="10">
    <location>
        <begin position="32"/>
        <end position="539"/>
    </location>
</feature>
<sequence>MNYPSSSASCSQSAFSILLLFLCYLTSFSFADSASASFLKCLSSCKIPPQQLANITYTPKSTNYTSVLQDYIRNSRFNTSTTPKPTLILTPFLDSQVQDIVTCAKISGIQLKIRSGGHDYEGLSYTSKSNNPFVVLDLFNLRSIDINLEDETAWVEAGATLGELYYSIWQKSKVHAFPAGVCPTLGIGGHFSGGGYGNLMRKFGLSVDNVVDAKIVDAKGRILDRKGMGEDLFWAIRGGGGSSFGVVLAFKINLIRVPPVVTVFRVTKTLEEKATDLVHRWQYIADKFDKDLFLRVFLQTFAGEKNKTSVRASFIALFLGDADKLVSLIKSDFPELGLKKEDTKEISWIKSALFFADYPDGTPETALLVRKSAFPSASKMKSDYVKTPIPKDGLREALNRMAASGNIWMQFNPYGGRMGEIPESEIPFPHRAGNIFKIQYLVIWNGAEGAAVEKSNVESLRNFFKFMTPYVSQNPREAFLNYRDIDIGSTDNGGDGYEKAKVYGIKYFKGNFDRLVRVKTEVDPTNLFRNEQSIPPLRK</sequence>
<dbReference type="Gene3D" id="3.30.43.10">
    <property type="entry name" value="Uridine Diphospho-n-acetylenolpyruvylglucosamine Reductase, domain 2"/>
    <property type="match status" value="1"/>
</dbReference>
<dbReference type="PANTHER" id="PTHR32448">
    <property type="entry name" value="OS08G0158400 PROTEIN"/>
    <property type="match status" value="1"/>
</dbReference>
<keyword evidence="7" id="KW-0274">FAD</keyword>
<accession>A0AAW2K2Q0</accession>
<evidence type="ECO:0000256" key="5">
    <source>
        <dbReference type="ARBA" id="ARBA00022630"/>
    </source>
</evidence>
<dbReference type="EMBL" id="JACGWJ010000030">
    <property type="protein sequence ID" value="KAL0300532.1"/>
    <property type="molecule type" value="Genomic_DNA"/>
</dbReference>